<dbReference type="CDD" id="cd00090">
    <property type="entry name" value="HTH_ARSR"/>
    <property type="match status" value="1"/>
</dbReference>
<dbReference type="RefSeq" id="WP_102245782.1">
    <property type="nucleotide sequence ID" value="NZ_CP025682.1"/>
</dbReference>
<accession>A0A2I6S397</accession>
<dbReference type="GO" id="GO:0006950">
    <property type="term" value="P:response to stress"/>
    <property type="evidence" value="ECO:0007669"/>
    <property type="project" value="TreeGrafter"/>
</dbReference>
<organism evidence="2 3">
    <name type="scientific">Pseudazoarcus pumilus</name>
    <dbReference type="NCBI Taxonomy" id="2067960"/>
    <lineage>
        <taxon>Bacteria</taxon>
        <taxon>Pseudomonadati</taxon>
        <taxon>Pseudomonadota</taxon>
        <taxon>Betaproteobacteria</taxon>
        <taxon>Rhodocyclales</taxon>
        <taxon>Zoogloeaceae</taxon>
        <taxon>Pseudazoarcus</taxon>
    </lineage>
</organism>
<evidence type="ECO:0000313" key="3">
    <source>
        <dbReference type="Proteomes" id="UP000242205"/>
    </source>
</evidence>
<dbReference type="PANTHER" id="PTHR33164">
    <property type="entry name" value="TRANSCRIPTIONAL REGULATOR, MARR FAMILY"/>
    <property type="match status" value="1"/>
</dbReference>
<dbReference type="OrthoDB" id="5522755at2"/>
<dbReference type="GO" id="GO:0003700">
    <property type="term" value="F:DNA-binding transcription factor activity"/>
    <property type="evidence" value="ECO:0007669"/>
    <property type="project" value="InterPro"/>
</dbReference>
<dbReference type="InterPro" id="IPR039422">
    <property type="entry name" value="MarR/SlyA-like"/>
</dbReference>
<dbReference type="EMBL" id="CP025682">
    <property type="protein sequence ID" value="AUN93708.1"/>
    <property type="molecule type" value="Genomic_DNA"/>
</dbReference>
<feature type="domain" description="HTH marR-type" evidence="1">
    <location>
        <begin position="1"/>
        <end position="138"/>
    </location>
</feature>
<dbReference type="AlphaFoldDB" id="A0A2I6S397"/>
<dbReference type="Gene3D" id="1.10.10.10">
    <property type="entry name" value="Winged helix-like DNA-binding domain superfamily/Winged helix DNA-binding domain"/>
    <property type="match status" value="1"/>
</dbReference>
<sequence length="186" mass="20646">MNQTALLLERLGALIQQSVRDDAARHGLLPIHIQVLHYLTLANRYSDLPIAIAEYFGITRGTVSQTLAVLERKGYLTKQRDARHGKRVHLQLTPAGEAVLHESWVERVEQILGEQPGGAAALEHPLRALLTAMQRVNGQRAFGLCHQCAHFLTEDSGARCGLTREPLATEQTVRICREWTATADTV</sequence>
<reference evidence="2 3" key="1">
    <citation type="submission" date="2018-01" db="EMBL/GenBank/DDBJ databases">
        <authorList>
            <person name="Fu G.-Y."/>
        </authorList>
    </citation>
    <scope>NUCLEOTIDE SEQUENCE [LARGE SCALE GENOMIC DNA]</scope>
    <source>
        <strain evidence="2 3">SY39</strain>
    </source>
</reference>
<dbReference type="SMART" id="SM00347">
    <property type="entry name" value="HTH_MARR"/>
    <property type="match status" value="1"/>
</dbReference>
<dbReference type="InterPro" id="IPR011991">
    <property type="entry name" value="ArsR-like_HTH"/>
</dbReference>
<dbReference type="SUPFAM" id="SSF46785">
    <property type="entry name" value="Winged helix' DNA-binding domain"/>
    <property type="match status" value="1"/>
</dbReference>
<dbReference type="InterPro" id="IPR000835">
    <property type="entry name" value="HTH_MarR-typ"/>
</dbReference>
<gene>
    <name evidence="2" type="ORF">C0099_01415</name>
</gene>
<proteinExistence type="predicted"/>
<dbReference type="Proteomes" id="UP000242205">
    <property type="component" value="Chromosome"/>
</dbReference>
<dbReference type="PROSITE" id="PS50995">
    <property type="entry name" value="HTH_MARR_2"/>
    <property type="match status" value="1"/>
</dbReference>
<dbReference type="KEGG" id="atw:C0099_01415"/>
<dbReference type="Pfam" id="PF12802">
    <property type="entry name" value="MarR_2"/>
    <property type="match status" value="1"/>
</dbReference>
<dbReference type="InterPro" id="IPR036390">
    <property type="entry name" value="WH_DNA-bd_sf"/>
</dbReference>
<evidence type="ECO:0000313" key="2">
    <source>
        <dbReference type="EMBL" id="AUN93708.1"/>
    </source>
</evidence>
<dbReference type="PANTHER" id="PTHR33164:SF89">
    <property type="entry name" value="MARR FAMILY REGULATORY PROTEIN"/>
    <property type="match status" value="1"/>
</dbReference>
<name>A0A2I6S397_9RHOO</name>
<keyword evidence="3" id="KW-1185">Reference proteome</keyword>
<dbReference type="InterPro" id="IPR036388">
    <property type="entry name" value="WH-like_DNA-bd_sf"/>
</dbReference>
<evidence type="ECO:0000259" key="1">
    <source>
        <dbReference type="PROSITE" id="PS50995"/>
    </source>
</evidence>
<protein>
    <submittedName>
        <fullName evidence="2">MarR family transcriptional regulator</fullName>
    </submittedName>
</protein>